<keyword evidence="10" id="KW-0297">G-protein coupled receptor</keyword>
<protein>
    <recommendedName>
        <fullName evidence="5">trans-L-3-hydroxyproline dehydratase</fullName>
        <ecNumber evidence="5">4.2.1.77</ecNumber>
    </recommendedName>
</protein>
<comment type="subunit">
    <text evidence="4">Homodimer.</text>
</comment>
<evidence type="ECO:0000256" key="7">
    <source>
        <dbReference type="ARBA" id="ARBA00022989"/>
    </source>
</evidence>
<dbReference type="Pfam" id="PF05544">
    <property type="entry name" value="Pro_racemase"/>
    <property type="match status" value="1"/>
</dbReference>
<dbReference type="GO" id="GO:0016020">
    <property type="term" value="C:membrane"/>
    <property type="evidence" value="ECO:0007669"/>
    <property type="project" value="UniProtKB-SubCell"/>
</dbReference>
<dbReference type="FunFam" id="3.10.310.10:FF:000007">
    <property type="entry name" value="Trans-L-3-hydroxyproline dehydratase"/>
    <property type="match status" value="1"/>
</dbReference>
<keyword evidence="10 14" id="KW-0675">Receptor</keyword>
<feature type="region of interest" description="Disordered" evidence="11">
    <location>
        <begin position="450"/>
        <end position="469"/>
    </location>
</feature>
<accession>A0AAW1C5F0</accession>
<dbReference type="PROSITE" id="PS50262">
    <property type="entry name" value="G_PROTEIN_RECEP_F1_2"/>
    <property type="match status" value="1"/>
</dbReference>
<keyword evidence="7 12" id="KW-1133">Transmembrane helix</keyword>
<dbReference type="Pfam" id="PF00001">
    <property type="entry name" value="7tm_1"/>
    <property type="match status" value="1"/>
</dbReference>
<evidence type="ECO:0000259" key="13">
    <source>
        <dbReference type="PROSITE" id="PS50262"/>
    </source>
</evidence>
<evidence type="ECO:0000256" key="11">
    <source>
        <dbReference type="SAM" id="MobiDB-lite"/>
    </source>
</evidence>
<feature type="transmembrane region" description="Helical" evidence="12">
    <location>
        <begin position="789"/>
        <end position="812"/>
    </location>
</feature>
<evidence type="ECO:0000256" key="4">
    <source>
        <dbReference type="ARBA" id="ARBA00011738"/>
    </source>
</evidence>
<name>A0AAW1C5F0_CROAD</name>
<dbReference type="InterPro" id="IPR000276">
    <property type="entry name" value="GPCR_Rhodpsn"/>
</dbReference>
<dbReference type="PANTHER" id="PTHR33442:SF1">
    <property type="entry name" value="TRANS-3-HYDROXY-L-PROLINE DEHYDRATASE"/>
    <property type="match status" value="1"/>
</dbReference>
<evidence type="ECO:0000313" key="15">
    <source>
        <dbReference type="Proteomes" id="UP001474421"/>
    </source>
</evidence>
<comment type="similarity">
    <text evidence="10">Belongs to the G-protein coupled receptor 1 family.</text>
</comment>
<evidence type="ECO:0000256" key="5">
    <source>
        <dbReference type="ARBA" id="ARBA00013105"/>
    </source>
</evidence>
<dbReference type="AlphaFoldDB" id="A0AAW1C5F0"/>
<dbReference type="Gene3D" id="1.20.1070.10">
    <property type="entry name" value="Rhodopsin 7-helix transmembrane proteins"/>
    <property type="match status" value="1"/>
</dbReference>
<dbReference type="InterPro" id="IPR008794">
    <property type="entry name" value="Pro_racemase_fam"/>
</dbReference>
<evidence type="ECO:0000256" key="8">
    <source>
        <dbReference type="ARBA" id="ARBA00023136"/>
    </source>
</evidence>
<proteinExistence type="inferred from homology"/>
<dbReference type="SUPFAM" id="SSF81321">
    <property type="entry name" value="Family A G protein-coupled receptor-like"/>
    <property type="match status" value="1"/>
</dbReference>
<dbReference type="PROSITE" id="PS00237">
    <property type="entry name" value="G_PROTEIN_RECEP_F1_1"/>
    <property type="match status" value="1"/>
</dbReference>
<dbReference type="SUPFAM" id="SSF54506">
    <property type="entry name" value="Diaminopimelate epimerase-like"/>
    <property type="match status" value="1"/>
</dbReference>
<gene>
    <name evidence="14" type="ORF">NXF25_000516</name>
</gene>
<evidence type="ECO:0000256" key="12">
    <source>
        <dbReference type="SAM" id="Phobius"/>
    </source>
</evidence>
<keyword evidence="15" id="KW-1185">Reference proteome</keyword>
<dbReference type="GO" id="GO:0050346">
    <property type="term" value="F:trans-L-3-hydroxyproline dehydratase activity"/>
    <property type="evidence" value="ECO:0007669"/>
    <property type="project" value="UniProtKB-EC"/>
</dbReference>
<dbReference type="PANTHER" id="PTHR33442">
    <property type="entry name" value="TRANS-3-HYDROXY-L-PROLINE DEHYDRATASE"/>
    <property type="match status" value="1"/>
</dbReference>
<comment type="caution">
    <text evidence="14">The sequence shown here is derived from an EMBL/GenBank/DDBJ whole genome shotgun (WGS) entry which is preliminary data.</text>
</comment>
<feature type="transmembrane region" description="Helical" evidence="12">
    <location>
        <begin position="564"/>
        <end position="585"/>
    </location>
</feature>
<dbReference type="SFLD" id="SFLDS00028">
    <property type="entry name" value="Proline_Racemase"/>
    <property type="match status" value="1"/>
</dbReference>
<evidence type="ECO:0000256" key="9">
    <source>
        <dbReference type="ARBA" id="ARBA00023239"/>
    </source>
</evidence>
<dbReference type="PRINTS" id="PR00237">
    <property type="entry name" value="GPCRRHODOPSN"/>
</dbReference>
<keyword evidence="8 12" id="KW-0472">Membrane</keyword>
<comment type="similarity">
    <text evidence="3">Belongs to the proline racemase family.</text>
</comment>
<feature type="domain" description="G-protein coupled receptors family 1 profile" evidence="13">
    <location>
        <begin position="576"/>
        <end position="841"/>
    </location>
</feature>
<feature type="transmembrane region" description="Helical" evidence="12">
    <location>
        <begin position="734"/>
        <end position="757"/>
    </location>
</feature>
<comment type="subcellular location">
    <subcellularLocation>
        <location evidence="2">Membrane</location>
    </subcellularLocation>
</comment>
<evidence type="ECO:0000256" key="2">
    <source>
        <dbReference type="ARBA" id="ARBA00004370"/>
    </source>
</evidence>
<evidence type="ECO:0000313" key="14">
    <source>
        <dbReference type="EMBL" id="KAK9409341.1"/>
    </source>
</evidence>
<feature type="transmembrane region" description="Helical" evidence="12">
    <location>
        <begin position="680"/>
        <end position="699"/>
    </location>
</feature>
<evidence type="ECO:0000256" key="1">
    <source>
        <dbReference type="ARBA" id="ARBA00001148"/>
    </source>
</evidence>
<feature type="transmembrane region" description="Helical" evidence="12">
    <location>
        <begin position="597"/>
        <end position="617"/>
    </location>
</feature>
<dbReference type="Proteomes" id="UP001474421">
    <property type="component" value="Unassembled WGS sequence"/>
</dbReference>
<evidence type="ECO:0000256" key="3">
    <source>
        <dbReference type="ARBA" id="ARBA00007529"/>
    </source>
</evidence>
<evidence type="ECO:0000256" key="10">
    <source>
        <dbReference type="RuleBase" id="RU000688"/>
    </source>
</evidence>
<dbReference type="InterPro" id="IPR017452">
    <property type="entry name" value="GPCR_Rhodpsn_7TM"/>
</dbReference>
<dbReference type="CDD" id="cd15212">
    <property type="entry name" value="7tmA_GPR135"/>
    <property type="match status" value="1"/>
</dbReference>
<dbReference type="EMBL" id="JAOTOJ010000001">
    <property type="protein sequence ID" value="KAK9409341.1"/>
    <property type="molecule type" value="Genomic_DNA"/>
</dbReference>
<reference evidence="14 15" key="1">
    <citation type="journal article" date="2024" name="Proc. Natl. Acad. Sci. U.S.A.">
        <title>The genetic regulatory architecture and epigenomic basis for age-related changes in rattlesnake venom.</title>
        <authorList>
            <person name="Hogan M.P."/>
            <person name="Holding M.L."/>
            <person name="Nystrom G.S."/>
            <person name="Colston T.J."/>
            <person name="Bartlett D.A."/>
            <person name="Mason A.J."/>
            <person name="Ellsworth S.A."/>
            <person name="Rautsaw R.M."/>
            <person name="Lawrence K.C."/>
            <person name="Strickland J.L."/>
            <person name="He B."/>
            <person name="Fraser P."/>
            <person name="Margres M.J."/>
            <person name="Gilbert D.M."/>
            <person name="Gibbs H.L."/>
            <person name="Parkinson C.L."/>
            <person name="Rokyta D.R."/>
        </authorList>
    </citation>
    <scope>NUCLEOTIDE SEQUENCE [LARGE SCALE GENOMIC DNA]</scope>
    <source>
        <strain evidence="14">DRR0105</strain>
    </source>
</reference>
<keyword evidence="9" id="KW-0456">Lyase</keyword>
<dbReference type="Gene3D" id="3.10.310.10">
    <property type="entry name" value="Diaminopimelate Epimerase, Chain A, domain 1"/>
    <property type="match status" value="2"/>
</dbReference>
<feature type="region of interest" description="Disordered" evidence="11">
    <location>
        <begin position="338"/>
        <end position="413"/>
    </location>
</feature>
<feature type="transmembrane region" description="Helical" evidence="12">
    <location>
        <begin position="637"/>
        <end position="659"/>
    </location>
</feature>
<keyword evidence="10" id="KW-0807">Transducer</keyword>
<organism evidence="14 15">
    <name type="scientific">Crotalus adamanteus</name>
    <name type="common">Eastern diamondback rattlesnake</name>
    <dbReference type="NCBI Taxonomy" id="8729"/>
    <lineage>
        <taxon>Eukaryota</taxon>
        <taxon>Metazoa</taxon>
        <taxon>Chordata</taxon>
        <taxon>Craniata</taxon>
        <taxon>Vertebrata</taxon>
        <taxon>Euteleostomi</taxon>
        <taxon>Lepidosauria</taxon>
        <taxon>Squamata</taxon>
        <taxon>Bifurcata</taxon>
        <taxon>Unidentata</taxon>
        <taxon>Episquamata</taxon>
        <taxon>Toxicofera</taxon>
        <taxon>Serpentes</taxon>
        <taxon>Colubroidea</taxon>
        <taxon>Viperidae</taxon>
        <taxon>Crotalinae</taxon>
        <taxon>Crotalus</taxon>
    </lineage>
</organism>
<dbReference type="EC" id="4.2.1.77" evidence="5"/>
<comment type="catalytic activity">
    <reaction evidence="1">
        <text>trans-3-hydroxy-L-proline = 1-pyrroline-2-carboxylate + H2O</text>
        <dbReference type="Rhea" id="RHEA:10320"/>
        <dbReference type="ChEBI" id="CHEBI:15377"/>
        <dbReference type="ChEBI" id="CHEBI:39785"/>
        <dbReference type="ChEBI" id="CHEBI:57938"/>
        <dbReference type="EC" id="4.2.1.77"/>
    </reaction>
</comment>
<keyword evidence="6 10" id="KW-0812">Transmembrane</keyword>
<evidence type="ECO:0000256" key="6">
    <source>
        <dbReference type="ARBA" id="ARBA00022692"/>
    </source>
</evidence>
<dbReference type="GO" id="GO:0004930">
    <property type="term" value="F:G protein-coupled receptor activity"/>
    <property type="evidence" value="ECO:0007669"/>
    <property type="project" value="UniProtKB-KW"/>
</dbReference>
<sequence length="950" mass="101497">MSAGDRGDWLPPREPGSPTIRTVEMHAGGEPLRVVVPGGLGLLEPGPELPLLSRRRRLLDSPELDAVRRLLMHEPRGHRDMYGAVVVPSELPEAALGVLFVHNEGASSMCGHAVLCLGRFALDYGLCQPSPSPGETAITIHCPCGPVKAFASWDGQRSGSRVRFHSVPAFAAATDVTIDVPGYGKVLLDVGYGGAFYAFLSAEQLGLDVCSSKIRDLVDAASAVTEAVKSQFKVHHPLIEEMAFIYGTILTDGKDEFSDEPTSNICVFADAQVDRSPTGSGVTARIALQYHKGLIQLTQTRTFRSSSTGSLFTGKAIKETKCETSAALNVSCSTIQRTTQVVSVSPPPSPGWLSEGTSSSAKAPAKAKHPQRSRSPVPPHPLPPLRRSSLPGKESASPGGERRRRPKASPCSSACLPGCRERRARSKRGPRGSGALFRSSYAAVLGVAPSPDSRLLRPQNAAGTQPSRAQRGLGHLVVEAGPKPCGGRCFSPSPRRFREGSGSPCLGWECAFLRQLPMEEVAALSNASAAPGNGSAGSGQGTAPTDLEAARWGWSGAALASQGLLLLAIFALSTLGNGAVVVIIARHRQLRTVTNAFVLSLSLSELLDALLCLPLAFVSLFSGRPHGAWLFGRRLCLASATLHAGLGIAATLTMALLSFDRYCAIVRQPLHKMGRRRASQLLAAVWLAALGFSGPWYLLAQEEEEEQPVGSDPPTPYHCMYVLPWGSSHLGPPYSATLIVLCYLLPFALMCFCHYNICRAVRLSESRVRPLTTYGHLLRFYGEMRTATTVLIMIISIICCWGPYCILGLAAATGHFSFSPTIDTVVSWMAWANGAINPLIYATRNPNISLLLGRNREGGYRTQKPVAAYLAAVQGHRLESKSRAERYASYGHGNSSNVKNTLTCSSPGTGREVAMWAFKNPAVLFCRDAQPGSASDVGLPHKSGNIDTCL</sequence>